<name>A0A7L4P8V3_9CREN</name>
<protein>
    <submittedName>
        <fullName evidence="1">Uncharacterized protein</fullName>
    </submittedName>
</protein>
<accession>A0A7L4P8V3</accession>
<keyword evidence="2" id="KW-1185">Reference proteome</keyword>
<comment type="caution">
    <text evidence="1">The sequence shown here is derived from an EMBL/GenBank/DDBJ whole genome shotgun (WGS) entry which is preliminary data.</text>
</comment>
<gene>
    <name evidence="1" type="ORF">HC235_03840</name>
</gene>
<evidence type="ECO:0000313" key="1">
    <source>
        <dbReference type="EMBL" id="NYR15093.1"/>
    </source>
</evidence>
<dbReference type="Proteomes" id="UP000554766">
    <property type="component" value="Unassembled WGS sequence"/>
</dbReference>
<dbReference type="RefSeq" id="WP_164905945.1">
    <property type="nucleotide sequence ID" value="NZ_JAAVJF010000002.1"/>
</dbReference>
<proteinExistence type="predicted"/>
<dbReference type="EMBL" id="JAAVJF010000002">
    <property type="protein sequence ID" value="NYR15093.1"/>
    <property type="molecule type" value="Genomic_DNA"/>
</dbReference>
<reference evidence="1 2" key="1">
    <citation type="journal article" date="2020" name="Nat. Commun.">
        <title>The structures of two archaeal type IV pili illuminate evolutionary relationships.</title>
        <authorList>
            <person name="Wang F."/>
            <person name="Baquero D.P."/>
            <person name="Su Z."/>
            <person name="Beltran L.C."/>
            <person name="Prangishvili D."/>
            <person name="Krupovic M."/>
            <person name="Egelman E.H."/>
        </authorList>
    </citation>
    <scope>NUCLEOTIDE SEQUENCE [LARGE SCALE GENOMIC DNA]</scope>
    <source>
        <strain evidence="1 2">2GA</strain>
    </source>
</reference>
<dbReference type="AlphaFoldDB" id="A0A7L4P8V3"/>
<dbReference type="GeneID" id="44139596"/>
<sequence length="54" mass="5844">MWERPPALSTTASLRQLGSNGLRGKLAVATPADVFYKLLKDVETALAEGKIRDS</sequence>
<evidence type="ECO:0000313" key="2">
    <source>
        <dbReference type="Proteomes" id="UP000554766"/>
    </source>
</evidence>
<organism evidence="1 2">
    <name type="scientific">Pyrobaculum arsenaticum</name>
    <dbReference type="NCBI Taxonomy" id="121277"/>
    <lineage>
        <taxon>Archaea</taxon>
        <taxon>Thermoproteota</taxon>
        <taxon>Thermoprotei</taxon>
        <taxon>Thermoproteales</taxon>
        <taxon>Thermoproteaceae</taxon>
        <taxon>Pyrobaculum</taxon>
    </lineage>
</organism>